<dbReference type="RefSeq" id="WP_015205484.1">
    <property type="nucleotide sequence ID" value="NC_019753.1"/>
</dbReference>
<keyword evidence="1" id="KW-0460">Magnesium</keyword>
<feature type="binding site" evidence="1">
    <location>
        <position position="35"/>
    </location>
    <ligand>
        <name>Mg(2+)</name>
        <dbReference type="ChEBI" id="CHEBI:18420"/>
        <label>1</label>
    </ligand>
</feature>
<feature type="binding site" evidence="1">
    <location>
        <position position="34"/>
    </location>
    <ligand>
        <name>Mg(2+)</name>
        <dbReference type="ChEBI" id="CHEBI:18420"/>
        <label>1</label>
    </ligand>
</feature>
<dbReference type="SUPFAM" id="SSF101478">
    <property type="entry name" value="ADP-ribosylglycohydrolase"/>
    <property type="match status" value="1"/>
</dbReference>
<dbReference type="Pfam" id="PF03747">
    <property type="entry name" value="ADP_ribosyl_GH"/>
    <property type="match status" value="1"/>
</dbReference>
<feature type="binding site" evidence="1">
    <location>
        <position position="36"/>
    </location>
    <ligand>
        <name>Mg(2+)</name>
        <dbReference type="ChEBI" id="CHEBI:18420"/>
        <label>1</label>
    </ligand>
</feature>
<dbReference type="InterPro" id="IPR005502">
    <property type="entry name" value="Ribosyl_crysJ1"/>
</dbReference>
<dbReference type="PANTHER" id="PTHR16222:SF12">
    <property type="entry name" value="ADP-RIBOSYLGLYCOHYDROLASE-RELATED"/>
    <property type="match status" value="1"/>
</dbReference>
<dbReference type="Gene3D" id="1.10.4080.10">
    <property type="entry name" value="ADP-ribosylation/Crystallin J1"/>
    <property type="match status" value="1"/>
</dbReference>
<dbReference type="eggNOG" id="COG1397">
    <property type="taxonomic scope" value="Bacteria"/>
</dbReference>
<feature type="binding site" evidence="1">
    <location>
        <position position="212"/>
    </location>
    <ligand>
        <name>Mg(2+)</name>
        <dbReference type="ChEBI" id="CHEBI:18420"/>
        <label>1</label>
    </ligand>
</feature>
<dbReference type="InterPro" id="IPR036705">
    <property type="entry name" value="Ribosyl_crysJ1_sf"/>
</dbReference>
<proteinExistence type="predicted"/>
<name>K9W6F8_9CYAN</name>
<accession>K9W6F8</accession>
<dbReference type="STRING" id="1173022.Cri9333_4614"/>
<dbReference type="GO" id="GO:0046872">
    <property type="term" value="F:metal ion binding"/>
    <property type="evidence" value="ECO:0007669"/>
    <property type="project" value="UniProtKB-KW"/>
</dbReference>
<evidence type="ECO:0000313" key="2">
    <source>
        <dbReference type="EMBL" id="AFZ15394.1"/>
    </source>
</evidence>
<feature type="binding site" evidence="1">
    <location>
        <position position="210"/>
    </location>
    <ligand>
        <name>Mg(2+)</name>
        <dbReference type="ChEBI" id="CHEBI:18420"/>
        <label>1</label>
    </ligand>
</feature>
<keyword evidence="1" id="KW-0479">Metal-binding</keyword>
<dbReference type="InterPro" id="IPR050792">
    <property type="entry name" value="ADP-ribosylglycohydrolase"/>
</dbReference>
<dbReference type="EMBL" id="CP003620">
    <property type="protein sequence ID" value="AFZ15394.1"/>
    <property type="molecule type" value="Genomic_DNA"/>
</dbReference>
<dbReference type="Proteomes" id="UP000010472">
    <property type="component" value="Chromosome"/>
</dbReference>
<sequence>MLGAIAGDIIGSIYEFDNIKTKDFPLFSDDSEFTDDSILTVAVADTILNGGNYTEKFKQYFQSYPNPKGGYGGRYLRWASSDNSEPYNSFGNGSAMRVSPVGFAFNDLDSVLLEAKRSAEVTHNHPEGIKGAQATASAIFLARTGNSKDAIKSYIQNTFGYDLERTTEQIRHGYTFDVSCQGSVPEAIIAFLDSTDYEDAIRNAVSIGGDSDTIACITGGIAHAFYGIPDAIAQEVLSRLDELMYSVTTKFMSKYGIS</sequence>
<keyword evidence="3" id="KW-1185">Reference proteome</keyword>
<dbReference type="AlphaFoldDB" id="K9W6F8"/>
<dbReference type="OrthoDB" id="9798107at2"/>
<dbReference type="HOGENOM" id="CLU_024566_1_0_3"/>
<organism evidence="2 3">
    <name type="scientific">Crinalium epipsammum PCC 9333</name>
    <dbReference type="NCBI Taxonomy" id="1173022"/>
    <lineage>
        <taxon>Bacteria</taxon>
        <taxon>Bacillati</taxon>
        <taxon>Cyanobacteriota</taxon>
        <taxon>Cyanophyceae</taxon>
        <taxon>Gomontiellales</taxon>
        <taxon>Gomontiellaceae</taxon>
        <taxon>Crinalium</taxon>
    </lineage>
</organism>
<evidence type="ECO:0000256" key="1">
    <source>
        <dbReference type="PIRSR" id="PIRSR605502-1"/>
    </source>
</evidence>
<dbReference type="PATRIC" id="fig|1173022.3.peg.4982"/>
<evidence type="ECO:0000313" key="3">
    <source>
        <dbReference type="Proteomes" id="UP000010472"/>
    </source>
</evidence>
<feature type="binding site" evidence="1">
    <location>
        <position position="213"/>
    </location>
    <ligand>
        <name>Mg(2+)</name>
        <dbReference type="ChEBI" id="CHEBI:18420"/>
        <label>1</label>
    </ligand>
</feature>
<gene>
    <name evidence="2" type="ORF">Cri9333_4614</name>
</gene>
<dbReference type="PANTHER" id="PTHR16222">
    <property type="entry name" value="ADP-RIBOSYLGLYCOHYDROLASE"/>
    <property type="match status" value="1"/>
</dbReference>
<reference evidence="2 3" key="1">
    <citation type="submission" date="2012-06" db="EMBL/GenBank/DDBJ databases">
        <title>Finished chromosome of genome of Crinalium epipsammum PCC 9333.</title>
        <authorList>
            <consortium name="US DOE Joint Genome Institute"/>
            <person name="Gugger M."/>
            <person name="Coursin T."/>
            <person name="Rippka R."/>
            <person name="Tandeau De Marsac N."/>
            <person name="Huntemann M."/>
            <person name="Wei C.-L."/>
            <person name="Han J."/>
            <person name="Detter J.C."/>
            <person name="Han C."/>
            <person name="Tapia R."/>
            <person name="Davenport K."/>
            <person name="Daligault H."/>
            <person name="Erkkila T."/>
            <person name="Gu W."/>
            <person name="Munk A.C.C."/>
            <person name="Teshima H."/>
            <person name="Xu Y."/>
            <person name="Chain P."/>
            <person name="Chen A."/>
            <person name="Krypides N."/>
            <person name="Mavromatis K."/>
            <person name="Markowitz V."/>
            <person name="Szeto E."/>
            <person name="Ivanova N."/>
            <person name="Mikhailova N."/>
            <person name="Ovchinnikova G."/>
            <person name="Pagani I."/>
            <person name="Pati A."/>
            <person name="Goodwin L."/>
            <person name="Peters L."/>
            <person name="Pitluck S."/>
            <person name="Woyke T."/>
            <person name="Kerfeld C."/>
        </authorList>
    </citation>
    <scope>NUCLEOTIDE SEQUENCE [LARGE SCALE GENOMIC DNA]</scope>
    <source>
        <strain evidence="2 3">PCC 9333</strain>
    </source>
</reference>
<dbReference type="KEGG" id="cep:Cri9333_4614"/>
<comment type="cofactor">
    <cofactor evidence="1">
        <name>Mg(2+)</name>
        <dbReference type="ChEBI" id="CHEBI:18420"/>
    </cofactor>
    <text evidence="1">Binds 2 magnesium ions per subunit.</text>
</comment>
<protein>
    <submittedName>
        <fullName evidence="2">ADP-ribosylation/Crystallin J1</fullName>
    </submittedName>
</protein>